<evidence type="ECO:0000256" key="11">
    <source>
        <dbReference type="PIRSR" id="PIRSR000956-2"/>
    </source>
</evidence>
<dbReference type="EC" id="3.1.4.11" evidence="9"/>
<dbReference type="CDD" id="cd00275">
    <property type="entry name" value="C2_PLC_like"/>
    <property type="match status" value="1"/>
</dbReference>
<dbReference type="Ensembl" id="ENSCMMT00000001517.1">
    <property type="protein sequence ID" value="ENSCMMP00000001349.1"/>
    <property type="gene ID" value="ENSCMMG00000000902.1"/>
</dbReference>
<dbReference type="SUPFAM" id="SSF49562">
    <property type="entry name" value="C2 domain (Calcium/lipid-binding domain, CaLB)"/>
    <property type="match status" value="1"/>
</dbReference>
<dbReference type="InterPro" id="IPR046969">
    <property type="entry name" value="PLCbeta2_EF"/>
</dbReference>
<dbReference type="Gene3D" id="2.60.40.150">
    <property type="entry name" value="C2 domain"/>
    <property type="match status" value="1"/>
</dbReference>
<dbReference type="CDD" id="cd16209">
    <property type="entry name" value="EFh_PI-PLCbeta2"/>
    <property type="match status" value="1"/>
</dbReference>
<proteinExistence type="predicted"/>
<feature type="coiled-coil region" evidence="12">
    <location>
        <begin position="838"/>
        <end position="865"/>
    </location>
</feature>
<keyword evidence="11" id="KW-0479">Metal-binding</keyword>
<dbReference type="SMART" id="SM00148">
    <property type="entry name" value="PLCXc"/>
    <property type="match status" value="1"/>
</dbReference>
<organism evidence="16 17">
    <name type="scientific">Cairina moschata</name>
    <name type="common">Muscovy duck</name>
    <dbReference type="NCBI Taxonomy" id="8855"/>
    <lineage>
        <taxon>Eukaryota</taxon>
        <taxon>Metazoa</taxon>
        <taxon>Chordata</taxon>
        <taxon>Craniata</taxon>
        <taxon>Vertebrata</taxon>
        <taxon>Euteleostomi</taxon>
        <taxon>Archelosauria</taxon>
        <taxon>Archosauria</taxon>
        <taxon>Dinosauria</taxon>
        <taxon>Saurischia</taxon>
        <taxon>Theropoda</taxon>
        <taxon>Coelurosauria</taxon>
        <taxon>Aves</taxon>
        <taxon>Neognathae</taxon>
        <taxon>Galloanserae</taxon>
        <taxon>Anseriformes</taxon>
        <taxon>Anatidae</taxon>
        <taxon>Anatinae</taxon>
        <taxon>Cairina</taxon>
    </lineage>
</organism>
<keyword evidence="6 9" id="KW-0807">Transducer</keyword>
<dbReference type="SMART" id="SM00239">
    <property type="entry name" value="C2"/>
    <property type="match status" value="1"/>
</dbReference>
<dbReference type="GO" id="GO:0016042">
    <property type="term" value="P:lipid catabolic process"/>
    <property type="evidence" value="ECO:0007669"/>
    <property type="project" value="UniProtKB-KW"/>
</dbReference>
<dbReference type="InterPro" id="IPR000008">
    <property type="entry name" value="C2_dom"/>
</dbReference>
<evidence type="ECO:0000256" key="12">
    <source>
        <dbReference type="SAM" id="Coils"/>
    </source>
</evidence>
<dbReference type="Gene3D" id="3.20.20.190">
    <property type="entry name" value="Phosphatidylinositol (PI) phosphodiesterase"/>
    <property type="match status" value="1"/>
</dbReference>
<name>A0A8C3B849_CAIMO</name>
<dbReference type="SMART" id="SM00149">
    <property type="entry name" value="PLCYc"/>
    <property type="match status" value="1"/>
</dbReference>
<evidence type="ECO:0000256" key="4">
    <source>
        <dbReference type="ARBA" id="ARBA00022963"/>
    </source>
</evidence>
<dbReference type="GO" id="GO:0046488">
    <property type="term" value="P:phosphatidylinositol metabolic process"/>
    <property type="evidence" value="ECO:0007669"/>
    <property type="project" value="TreeGrafter"/>
</dbReference>
<keyword evidence="5 9" id="KW-0443">Lipid metabolism</keyword>
<feature type="binding site" evidence="11">
    <location>
        <position position="357"/>
    </location>
    <ligand>
        <name>Ca(2+)</name>
        <dbReference type="ChEBI" id="CHEBI:29108"/>
    </ligand>
</feature>
<evidence type="ECO:0000256" key="10">
    <source>
        <dbReference type="PIRSR" id="PIRSR000956-1"/>
    </source>
</evidence>
<reference evidence="16" key="3">
    <citation type="submission" date="2025-09" db="UniProtKB">
        <authorList>
            <consortium name="Ensembl"/>
        </authorList>
    </citation>
    <scope>IDENTIFICATION</scope>
</reference>
<dbReference type="FunFam" id="2.30.29.240:FF:000002">
    <property type="entry name" value="1-phosphatidylinositol 4,5-bisphosphate phosphodiesterase"/>
    <property type="match status" value="1"/>
</dbReference>
<dbReference type="Gene3D" id="1.20.1230.10">
    <property type="entry name" value="Phospholipase C beta, distal C-terminal domain"/>
    <property type="match status" value="1"/>
</dbReference>
<feature type="domain" description="PI-PLC Y-box" evidence="15">
    <location>
        <begin position="544"/>
        <end position="660"/>
    </location>
</feature>
<feature type="binding site" evidence="11">
    <location>
        <position position="328"/>
    </location>
    <ligand>
        <name>Ca(2+)</name>
        <dbReference type="ChEBI" id="CHEBI:29108"/>
    </ligand>
</feature>
<evidence type="ECO:0000256" key="13">
    <source>
        <dbReference type="SAM" id="MobiDB-lite"/>
    </source>
</evidence>
<dbReference type="AlphaFoldDB" id="A0A8C3B849"/>
<dbReference type="InterPro" id="IPR042531">
    <property type="entry name" value="PLC-beta_C_sf"/>
</dbReference>
<feature type="domain" description="C2" evidence="14">
    <location>
        <begin position="661"/>
        <end position="788"/>
    </location>
</feature>
<dbReference type="FunFam" id="1.10.238.10:FF:000024">
    <property type="entry name" value="1-phosphatidylinositol 4,5-bisphosphate phosphodiesterase"/>
    <property type="match status" value="1"/>
</dbReference>
<evidence type="ECO:0000256" key="5">
    <source>
        <dbReference type="ARBA" id="ARBA00023098"/>
    </source>
</evidence>
<dbReference type="PROSITE" id="PS50008">
    <property type="entry name" value="PIPLC_Y_DOMAIN"/>
    <property type="match status" value="1"/>
</dbReference>
<dbReference type="Pfam" id="PF00388">
    <property type="entry name" value="PI-PLC-X"/>
    <property type="match status" value="1"/>
</dbReference>
<dbReference type="Pfam" id="PF22631">
    <property type="entry name" value="PLCB1-4-like_EFh"/>
    <property type="match status" value="1"/>
</dbReference>
<evidence type="ECO:0000256" key="3">
    <source>
        <dbReference type="ARBA" id="ARBA00022837"/>
    </source>
</evidence>
<dbReference type="InterPro" id="IPR028403">
    <property type="entry name" value="PLC-beta2_cat"/>
</dbReference>
<dbReference type="GO" id="GO:0005737">
    <property type="term" value="C:cytoplasm"/>
    <property type="evidence" value="ECO:0007669"/>
    <property type="project" value="TreeGrafter"/>
</dbReference>
<dbReference type="Pfam" id="PF00168">
    <property type="entry name" value="C2"/>
    <property type="match status" value="1"/>
</dbReference>
<dbReference type="InterPro" id="IPR035892">
    <property type="entry name" value="C2_domain_sf"/>
</dbReference>
<dbReference type="InterPro" id="IPR001192">
    <property type="entry name" value="PI-PLC_fam"/>
</dbReference>
<keyword evidence="4 9" id="KW-0442">Lipid degradation</keyword>
<dbReference type="SUPFAM" id="SSF47473">
    <property type="entry name" value="EF-hand"/>
    <property type="match status" value="1"/>
</dbReference>
<dbReference type="PANTHER" id="PTHR10336">
    <property type="entry name" value="PHOSPHOINOSITIDE-SPECIFIC PHOSPHOLIPASE C FAMILY PROTEIN"/>
    <property type="match status" value="1"/>
</dbReference>
<accession>A0A8C3B849</accession>
<evidence type="ECO:0000256" key="1">
    <source>
        <dbReference type="ARBA" id="ARBA00022553"/>
    </source>
</evidence>
<sequence length="1090" mass="125128">MSMLTPVLQPPEVKEYLSKGERFIKWDDETANASPVILRVDPKGFYLYWTYQNKEMEILDITSIRDTRVGRFAKIPKCQKLREVFNLDYPHSTFLLKTLTIVSGPDMVDLTFHNFVSYKENVGKSWAEDIMAIVRNPLTYNASRYTFLEKILVKLKMQLNAEGKIPVKNIFQMFPADRKRVEAALSACHLPKGKNDAINPEDFPETVYKTFLMNLCPRPEIDEIFTSHHLKAKPYMTKEHLAKFINKKQRDSRLNDILFPPAKPEQVQSLIEKYEPSGINIQRGQLSPEGMVWFLCGPENNVIALDKLVLYQDMTQPLSHYFINSSHNTYLTAGQFSGISSPEMYRQTLLAGCRCVELDCWKGRPPDEEPIITHGFTMTTEILFKDAIEAIAESAFKTSLYPVILSFENHVDSPKQQAKMAEYCRTIFGDMLLTEPLEKYPLKPGVPLPSPKDLLGKILIKNKKKQSVSGKRQNSLKKGRNVEPEVIGQPAPMDAEDTVWAGDVAEEEPEEEDEQLGNLDEEEIKKMQSDEGTAGLEVTAYEEMSSLVNYIQPIKFDSFEVSAQKNRSYVISSFTELKAYDLLTKFPMQFVEYNKRQMSRIYPKGTRMDSSNYMPQMFWNVGCQMVALNFQTMDVPMQQNMALFEFNGQCGYLLKHEFMRRPDKPFDPFSVDRIDVVVASTLSVTILSGQFLSDRSVKTYVEVELFGLPRDTKRKYRTKLTSTANSINPVWKEEPFVFEKVVSFYSHLDRESLQILTYHHPATPLLLAEERWPLTSFLFLDLTIALSNPIKFFSLQDKKSVKLKDGSVEVSFPKFCQNGLYFYILEPQTASLAELQQMKLFLKLLKKQEKELKELERKGSKRREELLQKYSALFSEPIYHGGKKRAIHSRKTQKKRSLTIADVDTTCANPVVMAESIDSQVLELKERLKMDLIQLGEEHYDGIRRRKEQHATEVRTASVDKKCSLGEPLQGQAVLSLTTHFSLRSNIKDIKKKLEAKRVDRIQAMMRNTSDKAAQESVERMIQGLCLQLQQEVVAEYEEKLKSLNAEVQEIVKNCAKVVFPEEPEMWNEAGPVAEDKLVVDTDGSVYINT</sequence>
<feature type="coiled-coil region" evidence="12">
    <location>
        <begin position="1027"/>
        <end position="1054"/>
    </location>
</feature>
<evidence type="ECO:0000259" key="15">
    <source>
        <dbReference type="PROSITE" id="PS50008"/>
    </source>
</evidence>
<reference evidence="16" key="2">
    <citation type="submission" date="2025-08" db="UniProtKB">
        <authorList>
            <consortium name="Ensembl"/>
        </authorList>
    </citation>
    <scope>IDENTIFICATION</scope>
</reference>
<comment type="catalytic activity">
    <reaction evidence="7">
        <text>a 1,2-diacyl-sn-glycero-3-phospho-(1D-myo-inositol-4,5-bisphosphate) + H2O = 1D-myo-inositol 1,4,5-trisphosphate + a 1,2-diacyl-sn-glycerol + H(+)</text>
        <dbReference type="Rhea" id="RHEA:33179"/>
        <dbReference type="ChEBI" id="CHEBI:15377"/>
        <dbReference type="ChEBI" id="CHEBI:15378"/>
        <dbReference type="ChEBI" id="CHEBI:17815"/>
        <dbReference type="ChEBI" id="CHEBI:58456"/>
        <dbReference type="ChEBI" id="CHEBI:203600"/>
        <dbReference type="EC" id="3.1.4.11"/>
    </reaction>
    <physiologicalReaction direction="left-to-right" evidence="7">
        <dbReference type="Rhea" id="RHEA:33180"/>
    </physiologicalReaction>
</comment>
<feature type="region of interest" description="Disordered" evidence="13">
    <location>
        <begin position="464"/>
        <end position="491"/>
    </location>
</feature>
<dbReference type="GO" id="GO:0004435">
    <property type="term" value="F:phosphatidylinositol-4,5-bisphosphate phospholipase C activity"/>
    <property type="evidence" value="ECO:0007669"/>
    <property type="project" value="UniProtKB-UniRule"/>
</dbReference>
<feature type="active site" evidence="10">
    <location>
        <position position="374"/>
    </location>
</feature>
<dbReference type="InterPro" id="IPR037862">
    <property type="entry name" value="PLC-beta_PH"/>
</dbReference>
<evidence type="ECO:0000256" key="2">
    <source>
        <dbReference type="ARBA" id="ARBA00022801"/>
    </source>
</evidence>
<keyword evidence="12" id="KW-0175">Coiled coil</keyword>
<keyword evidence="3 11" id="KW-0106">Calcium</keyword>
<dbReference type="GO" id="GO:0007186">
    <property type="term" value="P:G protein-coupled receptor signaling pathway"/>
    <property type="evidence" value="ECO:0007669"/>
    <property type="project" value="TreeGrafter"/>
</dbReference>
<dbReference type="Pfam" id="PF17787">
    <property type="entry name" value="PH_14"/>
    <property type="match status" value="1"/>
</dbReference>
<dbReference type="PROSITE" id="PS50007">
    <property type="entry name" value="PIPLC_X_DOMAIN"/>
    <property type="match status" value="1"/>
</dbReference>
<dbReference type="GO" id="GO:0048015">
    <property type="term" value="P:phosphatidylinositol-mediated signaling"/>
    <property type="evidence" value="ECO:0007669"/>
    <property type="project" value="TreeGrafter"/>
</dbReference>
<dbReference type="Proteomes" id="UP000694556">
    <property type="component" value="Chromosome 5"/>
</dbReference>
<dbReference type="InterPro" id="IPR000909">
    <property type="entry name" value="PLipase_C_PInositol-sp_X_dom"/>
</dbReference>
<dbReference type="InterPro" id="IPR053945">
    <property type="entry name" value="PLCB1-4-like_EFh"/>
</dbReference>
<evidence type="ECO:0000256" key="6">
    <source>
        <dbReference type="ARBA" id="ARBA00023224"/>
    </source>
</evidence>
<dbReference type="SUPFAM" id="SSF50729">
    <property type="entry name" value="PH domain-like"/>
    <property type="match status" value="1"/>
</dbReference>
<dbReference type="InterPro" id="IPR011992">
    <property type="entry name" value="EF-hand-dom_pair"/>
</dbReference>
<evidence type="ECO:0000256" key="9">
    <source>
        <dbReference type="PIRNR" id="PIRNR000956"/>
    </source>
</evidence>
<dbReference type="Gene3D" id="2.30.29.240">
    <property type="match status" value="1"/>
</dbReference>
<dbReference type="CDD" id="cd13361">
    <property type="entry name" value="PH_PLC_beta"/>
    <property type="match status" value="1"/>
</dbReference>
<comment type="cofactor">
    <cofactor evidence="11">
        <name>Ca(2+)</name>
        <dbReference type="ChEBI" id="CHEBI:29108"/>
    </cofactor>
    <text evidence="11">Binds 1 Ca(2+) ion per subunit.</text>
</comment>
<evidence type="ECO:0000256" key="8">
    <source>
        <dbReference type="ARBA" id="ARBA00023726"/>
    </source>
</evidence>
<evidence type="ECO:0000256" key="7">
    <source>
        <dbReference type="ARBA" id="ARBA00023674"/>
    </source>
</evidence>
<dbReference type="Gene3D" id="1.10.238.10">
    <property type="entry name" value="EF-hand"/>
    <property type="match status" value="1"/>
</dbReference>
<dbReference type="InterPro" id="IPR016280">
    <property type="entry name" value="PLC-beta"/>
</dbReference>
<dbReference type="GO" id="GO:0051209">
    <property type="term" value="P:release of sequestered calcium ion into cytosol"/>
    <property type="evidence" value="ECO:0007669"/>
    <property type="project" value="TreeGrafter"/>
</dbReference>
<reference evidence="16" key="1">
    <citation type="submission" date="2018-09" db="EMBL/GenBank/DDBJ databases">
        <title>Common duck and Muscovy duck high density SNP chip.</title>
        <authorList>
            <person name="Vignal A."/>
            <person name="Thebault N."/>
            <person name="Warren W.C."/>
        </authorList>
    </citation>
    <scope>NUCLEOTIDE SEQUENCE [LARGE SCALE GENOMIC DNA]</scope>
</reference>
<dbReference type="CDD" id="cd08624">
    <property type="entry name" value="PI-PLCc_beta2"/>
    <property type="match status" value="1"/>
</dbReference>
<dbReference type="PANTHER" id="PTHR10336:SF10">
    <property type="entry name" value="1-PHOSPHATIDYLINOSITOL 4,5-BISPHOSPHATE PHOSPHODIESTERASE BETA-2"/>
    <property type="match status" value="1"/>
</dbReference>
<dbReference type="PROSITE" id="PS50004">
    <property type="entry name" value="C2"/>
    <property type="match status" value="1"/>
</dbReference>
<dbReference type="GO" id="GO:0005509">
    <property type="term" value="F:calcium ion binding"/>
    <property type="evidence" value="ECO:0007669"/>
    <property type="project" value="UniProtKB-UniRule"/>
</dbReference>
<keyword evidence="17" id="KW-1185">Reference proteome</keyword>
<evidence type="ECO:0000313" key="16">
    <source>
        <dbReference type="Ensembl" id="ENSCMMP00000001349.1"/>
    </source>
</evidence>
<dbReference type="SUPFAM" id="SSF69989">
    <property type="entry name" value="C-terminal domain of PLC-beta"/>
    <property type="match status" value="1"/>
</dbReference>
<feature type="active site" evidence="10">
    <location>
        <position position="327"/>
    </location>
</feature>
<dbReference type="PIRSF" id="PIRSF000956">
    <property type="entry name" value="PLC-beta"/>
    <property type="match status" value="1"/>
</dbReference>
<dbReference type="InterPro" id="IPR014815">
    <property type="entry name" value="PLC-beta_C"/>
</dbReference>
<dbReference type="InterPro" id="IPR017946">
    <property type="entry name" value="PLC-like_Pdiesterase_TIM-brl"/>
</dbReference>
<feature type="binding site" evidence="11">
    <location>
        <position position="359"/>
    </location>
    <ligand>
        <name>Ca(2+)</name>
        <dbReference type="ChEBI" id="CHEBI:29108"/>
    </ligand>
</feature>
<dbReference type="Pfam" id="PF08703">
    <property type="entry name" value="PLC-beta_C"/>
    <property type="match status" value="2"/>
</dbReference>
<comment type="catalytic activity">
    <reaction evidence="8">
        <text>a 1,2-diacyl-sn-glycero-3-phospho-(1D-myo-inositol) + H2O = 1D-myo-inositol 1-phosphate + a 1,2-diacyl-sn-glycerol + H(+)</text>
        <dbReference type="Rhea" id="RHEA:43484"/>
        <dbReference type="ChEBI" id="CHEBI:15377"/>
        <dbReference type="ChEBI" id="CHEBI:15378"/>
        <dbReference type="ChEBI" id="CHEBI:17815"/>
        <dbReference type="ChEBI" id="CHEBI:57880"/>
        <dbReference type="ChEBI" id="CHEBI:58433"/>
    </reaction>
    <physiologicalReaction direction="left-to-right" evidence="8">
        <dbReference type="Rhea" id="RHEA:43485"/>
    </physiologicalReaction>
</comment>
<dbReference type="InterPro" id="IPR001711">
    <property type="entry name" value="PLipase_C_Pinositol-sp_Y"/>
</dbReference>
<dbReference type="PRINTS" id="PR00390">
    <property type="entry name" value="PHPHLIPASEC"/>
</dbReference>
<dbReference type="Pfam" id="PF00387">
    <property type="entry name" value="PI-PLC-Y"/>
    <property type="match status" value="1"/>
</dbReference>
<evidence type="ECO:0000259" key="14">
    <source>
        <dbReference type="PROSITE" id="PS50004"/>
    </source>
</evidence>
<feature type="binding site" evidence="11">
    <location>
        <position position="408"/>
    </location>
    <ligand>
        <name>Ca(2+)</name>
        <dbReference type="ChEBI" id="CHEBI:29108"/>
    </ligand>
</feature>
<protein>
    <recommendedName>
        <fullName evidence="9">1-phosphatidylinositol 4,5-bisphosphate phosphodiesterase</fullName>
        <ecNumber evidence="9">3.1.4.11</ecNumber>
    </recommendedName>
</protein>
<dbReference type="SUPFAM" id="SSF51695">
    <property type="entry name" value="PLC-like phosphodiesterases"/>
    <property type="match status" value="1"/>
</dbReference>
<evidence type="ECO:0000313" key="17">
    <source>
        <dbReference type="Proteomes" id="UP000694556"/>
    </source>
</evidence>
<keyword evidence="2 9" id="KW-0378">Hydrolase</keyword>
<keyword evidence="1" id="KW-0597">Phosphoprotein</keyword>